<dbReference type="KEGG" id="ehx:EMIHUDRAFT_435044"/>
<dbReference type="AlphaFoldDB" id="A0A0D3JS90"/>
<evidence type="ECO:0000256" key="2">
    <source>
        <dbReference type="SAM" id="SignalP"/>
    </source>
</evidence>
<reference evidence="3" key="2">
    <citation type="submission" date="2024-10" db="UniProtKB">
        <authorList>
            <consortium name="EnsemblProtists"/>
        </authorList>
    </citation>
    <scope>IDENTIFICATION</scope>
</reference>
<evidence type="ECO:0000313" key="4">
    <source>
        <dbReference type="Proteomes" id="UP000013827"/>
    </source>
</evidence>
<feature type="region of interest" description="Disordered" evidence="1">
    <location>
        <begin position="158"/>
        <end position="178"/>
    </location>
</feature>
<dbReference type="EnsemblProtists" id="EOD03992">
    <property type="protein sequence ID" value="EOD03992"/>
    <property type="gene ID" value="EMIHUDRAFT_446693"/>
</dbReference>
<sequence length="211" mass="20747">MGLLLLVGFGLTVGLTLSPAASTHAARTGSVVCSAARPSVGFRASDEFRHGHGGDALASSKAIDGSVAMMMNVDGPATPSKQRPRPAAGVPLPASPSNTFRYGAGGPSLAATRAIDGTVAMMHVPNAAAPPAMPDAEEAPPLPAAAVMAPPAASAATAPPAAATATTAPPEPVPVRGRVVPTRSADEFRHGSGGQALASYPACDGSVAMVQ</sequence>
<dbReference type="GeneID" id="17250147"/>
<dbReference type="GeneID" id="17271921"/>
<keyword evidence="2" id="KW-0732">Signal</keyword>
<dbReference type="Proteomes" id="UP000013827">
    <property type="component" value="Unassembled WGS sequence"/>
</dbReference>
<proteinExistence type="predicted"/>
<dbReference type="RefSeq" id="XP_005778804.1">
    <property type="nucleotide sequence ID" value="XM_005778747.1"/>
</dbReference>
<dbReference type="PaxDb" id="2903-EOD03992"/>
<dbReference type="EnsemblProtists" id="EOD26375">
    <property type="protein sequence ID" value="EOD26375"/>
    <property type="gene ID" value="EMIHUDRAFT_435044"/>
</dbReference>
<dbReference type="HOGENOM" id="CLU_1306844_0_0_1"/>
<reference evidence="4" key="1">
    <citation type="journal article" date="2013" name="Nature">
        <title>Pan genome of the phytoplankton Emiliania underpins its global distribution.</title>
        <authorList>
            <person name="Read B.A."/>
            <person name="Kegel J."/>
            <person name="Klute M.J."/>
            <person name="Kuo A."/>
            <person name="Lefebvre S.C."/>
            <person name="Maumus F."/>
            <person name="Mayer C."/>
            <person name="Miller J."/>
            <person name="Monier A."/>
            <person name="Salamov A."/>
            <person name="Young J."/>
            <person name="Aguilar M."/>
            <person name="Claverie J.M."/>
            <person name="Frickenhaus S."/>
            <person name="Gonzalez K."/>
            <person name="Herman E.K."/>
            <person name="Lin Y.C."/>
            <person name="Napier J."/>
            <person name="Ogata H."/>
            <person name="Sarno A.F."/>
            <person name="Shmutz J."/>
            <person name="Schroeder D."/>
            <person name="de Vargas C."/>
            <person name="Verret F."/>
            <person name="von Dassow P."/>
            <person name="Valentin K."/>
            <person name="Van de Peer Y."/>
            <person name="Wheeler G."/>
            <person name="Dacks J.B."/>
            <person name="Delwiche C.F."/>
            <person name="Dyhrman S.T."/>
            <person name="Glockner G."/>
            <person name="John U."/>
            <person name="Richards T."/>
            <person name="Worden A.Z."/>
            <person name="Zhang X."/>
            <person name="Grigoriev I.V."/>
            <person name="Allen A.E."/>
            <person name="Bidle K."/>
            <person name="Borodovsky M."/>
            <person name="Bowler C."/>
            <person name="Brownlee C."/>
            <person name="Cock J.M."/>
            <person name="Elias M."/>
            <person name="Gladyshev V.N."/>
            <person name="Groth M."/>
            <person name="Guda C."/>
            <person name="Hadaegh A."/>
            <person name="Iglesias-Rodriguez M.D."/>
            <person name="Jenkins J."/>
            <person name="Jones B.M."/>
            <person name="Lawson T."/>
            <person name="Leese F."/>
            <person name="Lindquist E."/>
            <person name="Lobanov A."/>
            <person name="Lomsadze A."/>
            <person name="Malik S.B."/>
            <person name="Marsh M.E."/>
            <person name="Mackinder L."/>
            <person name="Mock T."/>
            <person name="Mueller-Roeber B."/>
            <person name="Pagarete A."/>
            <person name="Parker M."/>
            <person name="Probert I."/>
            <person name="Quesneville H."/>
            <person name="Raines C."/>
            <person name="Rensing S.A."/>
            <person name="Riano-Pachon D.M."/>
            <person name="Richier S."/>
            <person name="Rokitta S."/>
            <person name="Shiraiwa Y."/>
            <person name="Soanes D.M."/>
            <person name="van der Giezen M."/>
            <person name="Wahlund T.M."/>
            <person name="Williams B."/>
            <person name="Wilson W."/>
            <person name="Wolfe G."/>
            <person name="Wurch L.L."/>
        </authorList>
    </citation>
    <scope>NUCLEOTIDE SEQUENCE</scope>
</reference>
<protein>
    <submittedName>
        <fullName evidence="3">Uncharacterized protein</fullName>
    </submittedName>
</protein>
<name>A0A0D3JS90_EMIH1</name>
<organism evidence="3 4">
    <name type="scientific">Emiliania huxleyi (strain CCMP1516)</name>
    <dbReference type="NCBI Taxonomy" id="280463"/>
    <lineage>
        <taxon>Eukaryota</taxon>
        <taxon>Haptista</taxon>
        <taxon>Haptophyta</taxon>
        <taxon>Prymnesiophyceae</taxon>
        <taxon>Isochrysidales</taxon>
        <taxon>Noelaerhabdaceae</taxon>
        <taxon>Emiliania</taxon>
    </lineage>
</organism>
<evidence type="ECO:0000313" key="3">
    <source>
        <dbReference type="EnsemblProtists" id="EOD26375"/>
    </source>
</evidence>
<dbReference type="KEGG" id="ehx:EMIHUDRAFT_446693"/>
<evidence type="ECO:0000256" key="1">
    <source>
        <dbReference type="SAM" id="MobiDB-lite"/>
    </source>
</evidence>
<accession>A0A0D3JS90</accession>
<keyword evidence="4" id="KW-1185">Reference proteome</keyword>
<feature type="chain" id="PRO_5044053708" evidence="2">
    <location>
        <begin position="26"/>
        <end position="211"/>
    </location>
</feature>
<feature type="signal peptide" evidence="2">
    <location>
        <begin position="1"/>
        <end position="25"/>
    </location>
</feature>
<dbReference type="RefSeq" id="XP_005756421.1">
    <property type="nucleotide sequence ID" value="XM_005756364.1"/>
</dbReference>